<proteinExistence type="predicted"/>
<dbReference type="EMBL" id="JAEACU010000010">
    <property type="protein sequence ID" value="KAH7516746.1"/>
    <property type="molecule type" value="Genomic_DNA"/>
</dbReference>
<dbReference type="InterPro" id="IPR032675">
    <property type="entry name" value="LRR_dom_sf"/>
</dbReference>
<accession>A0A978UPJ4</accession>
<reference evidence="1" key="1">
    <citation type="journal article" date="2021" name="Front. Plant Sci.">
        <title>Chromosome-Scale Genome Assembly for Chinese Sour Jujube and Insights Into Its Genome Evolution and Domestication Signature.</title>
        <authorList>
            <person name="Shen L.-Y."/>
            <person name="Luo H."/>
            <person name="Wang X.-L."/>
            <person name="Wang X.-M."/>
            <person name="Qiu X.-J."/>
            <person name="Liu H."/>
            <person name="Zhou S.-S."/>
            <person name="Jia K.-H."/>
            <person name="Nie S."/>
            <person name="Bao Y.-T."/>
            <person name="Zhang R.-G."/>
            <person name="Yun Q.-Z."/>
            <person name="Chai Y.-H."/>
            <person name="Lu J.-Y."/>
            <person name="Li Y."/>
            <person name="Zhao S.-W."/>
            <person name="Mao J.-F."/>
            <person name="Jia S.-G."/>
            <person name="Mao Y.-M."/>
        </authorList>
    </citation>
    <scope>NUCLEOTIDE SEQUENCE</scope>
    <source>
        <strain evidence="1">AT0</strain>
        <tissue evidence="1">Leaf</tissue>
    </source>
</reference>
<name>A0A978UPJ4_ZIZJJ</name>
<dbReference type="InterPro" id="IPR050715">
    <property type="entry name" value="LRR-SigEffector_domain"/>
</dbReference>
<gene>
    <name evidence="1" type="ORF">FEM48_Zijuj10G0167600</name>
</gene>
<dbReference type="AlphaFoldDB" id="A0A978UPJ4"/>
<evidence type="ECO:0000313" key="1">
    <source>
        <dbReference type="EMBL" id="KAH7516746.1"/>
    </source>
</evidence>
<organism evidence="1 2">
    <name type="scientific">Ziziphus jujuba var. spinosa</name>
    <dbReference type="NCBI Taxonomy" id="714518"/>
    <lineage>
        <taxon>Eukaryota</taxon>
        <taxon>Viridiplantae</taxon>
        <taxon>Streptophyta</taxon>
        <taxon>Embryophyta</taxon>
        <taxon>Tracheophyta</taxon>
        <taxon>Spermatophyta</taxon>
        <taxon>Magnoliopsida</taxon>
        <taxon>eudicotyledons</taxon>
        <taxon>Gunneridae</taxon>
        <taxon>Pentapetalae</taxon>
        <taxon>rosids</taxon>
        <taxon>fabids</taxon>
        <taxon>Rosales</taxon>
        <taxon>Rhamnaceae</taxon>
        <taxon>Paliureae</taxon>
        <taxon>Ziziphus</taxon>
    </lineage>
</organism>
<dbReference type="SUPFAM" id="SSF52058">
    <property type="entry name" value="L domain-like"/>
    <property type="match status" value="1"/>
</dbReference>
<dbReference type="Gene3D" id="3.80.10.10">
    <property type="entry name" value="Ribonuclease Inhibitor"/>
    <property type="match status" value="2"/>
</dbReference>
<sequence>MLSKIHLTIENLKQLMLLNLKGCESLDSLPQGICFNFLETFILSGCTKLDRFLEIVGDTSHLSQRFLDRTAIKEMPTSAKRLSGLMLLDLRDCKNILSLLDFICSFISLENLNISGCSLIDQLPENIRSLEKLEKLDACRTALRKAPSSIVLLKNLKILCFTQCGGVADRSSSQCSSKSNFSFQLPESFSGLSSLTCLSLTECNLEEGAILEDIGCLTLLEHLELSRNNFMSLPNSISQLSNLRRFTLDNCRKLGSLLKLPLNVKHVQAHDSPMLKDKMTIRPSDKGFSFIDSRKSVKVEGCLTHHPLPMPEEHIATLFPKFIQDVRSSSLSCSFALPRAYGLSQRVPATALPDRSISFFKEELNHCWEVSAFFRTSNPDVEVAMCGIIVVYEQDLGDLNEMISECALGDPDDEHHRRLCYQAYRKAVEGFLSAIESGEPEIIKEEIYKNPEKVSEFERSIDVNELEFDPSSRNQVLGTLHHTKQLGIDLKALLSRIFFEGSLYTRNLPIPFSFPVTGFATGPAYQMWQSKGVGSEQYMRKIWEMKDESLQANMFVLSAQNVDKEVSTVNEQITIPCDPIVVHFKREFMESSCKLFEERSSEDPKLGLIHLQIMAETPLFENDLTRWKRNLEDILELHVRFYVFITLSLKGHIISVLKPFNLFSTYNLCFPRKEILKWFGDYRVSERTVGIGLPQNLKTDKDWRGIAICVGFSVQEHPNAFLDDEYLHVSFRLLCHLSTDQECCLNSAPMFRITKDKFKWSYICGFIWLTYISSSLLLAELRGQSHIAIDIYNECPGLVTKNLSVHLLFKEDVEDFRQSITKCMTFFDNLNPIYQFMANESDKKTTHMLIITREASAVLK</sequence>
<protein>
    <recommendedName>
        <fullName evidence="3">Disease resistance-like protein DSC1</fullName>
    </recommendedName>
</protein>
<evidence type="ECO:0000313" key="2">
    <source>
        <dbReference type="Proteomes" id="UP000813462"/>
    </source>
</evidence>
<dbReference type="PANTHER" id="PTHR45752:SF195">
    <property type="entry name" value="LEUCINE-RICH REPEAT (LRR) FAMILY PROTEIN-RELATED"/>
    <property type="match status" value="1"/>
</dbReference>
<comment type="caution">
    <text evidence="1">The sequence shown here is derived from an EMBL/GenBank/DDBJ whole genome shotgun (WGS) entry which is preliminary data.</text>
</comment>
<dbReference type="Proteomes" id="UP000813462">
    <property type="component" value="Unassembled WGS sequence"/>
</dbReference>
<evidence type="ECO:0008006" key="3">
    <source>
        <dbReference type="Google" id="ProtNLM"/>
    </source>
</evidence>
<dbReference type="PANTHER" id="PTHR45752">
    <property type="entry name" value="LEUCINE-RICH REPEAT-CONTAINING"/>
    <property type="match status" value="1"/>
</dbReference>